<dbReference type="EMBL" id="KQ241642">
    <property type="protein sequence ID" value="KNC86654.1"/>
    <property type="molecule type" value="Genomic_DNA"/>
</dbReference>
<organism evidence="11 12">
    <name type="scientific">Sphaeroforma arctica JP610</name>
    <dbReference type="NCBI Taxonomy" id="667725"/>
    <lineage>
        <taxon>Eukaryota</taxon>
        <taxon>Ichthyosporea</taxon>
        <taxon>Ichthyophonida</taxon>
        <taxon>Sphaeroforma</taxon>
    </lineage>
</organism>
<dbReference type="InterPro" id="IPR001925">
    <property type="entry name" value="Porin_Euk"/>
</dbReference>
<gene>
    <name evidence="11" type="ORF">SARC_01191</name>
</gene>
<evidence type="ECO:0000256" key="1">
    <source>
        <dbReference type="ARBA" id="ARBA00004294"/>
    </source>
</evidence>
<evidence type="ECO:0000256" key="9">
    <source>
        <dbReference type="ARBA" id="ARBA00023128"/>
    </source>
</evidence>
<dbReference type="GO" id="GO:0015288">
    <property type="term" value="F:porin activity"/>
    <property type="evidence" value="ECO:0007669"/>
    <property type="project" value="UniProtKB-KW"/>
</dbReference>
<evidence type="ECO:0000256" key="2">
    <source>
        <dbReference type="ARBA" id="ARBA00007780"/>
    </source>
</evidence>
<evidence type="ECO:0000256" key="6">
    <source>
        <dbReference type="ARBA" id="ARBA00022787"/>
    </source>
</evidence>
<dbReference type="CDD" id="cd07306">
    <property type="entry name" value="Porin3_VDAC"/>
    <property type="match status" value="1"/>
</dbReference>
<dbReference type="Proteomes" id="UP000054560">
    <property type="component" value="Unassembled WGS sequence"/>
</dbReference>
<keyword evidence="9" id="KW-0496">Mitochondrion</keyword>
<comment type="similarity">
    <text evidence="2">Belongs to the eukaryotic mitochondrial porin family.</text>
</comment>
<dbReference type="PANTHER" id="PTHR11743">
    <property type="entry name" value="VOLTAGE-DEPENDENT ANION-SELECTIVE CHANNEL"/>
    <property type="match status" value="1"/>
</dbReference>
<sequence length="278" mass="29667">MAPPKYADLGKAAKDCLSKDFVVGDVKFEVATKTSTGVAFKTITTKNQKDGTVDGTCEAKYLYKPYNLEVTEKWSTAGVLLQTLSIEGLADGLKIDNDTSYNTNNEAITSVVKVDYVQKQIRTTADVNLLKKVVNATSVFNHNQVFVGVQAAYDGANGAVASKTIAASYIAPDFQFTTSTDGEKVSSSLHHRVSAQTVAAVAFGWKKGTNETDFALGGHFNLDAGSFLKAKLTHTGQLTFGYTQVVSPNAKVSVGMNVDSKNLSTDAHRLGFSLVLSA</sequence>
<evidence type="ECO:0000256" key="3">
    <source>
        <dbReference type="ARBA" id="ARBA00022448"/>
    </source>
</evidence>
<dbReference type="PRINTS" id="PR00185">
    <property type="entry name" value="EUKARYTPORIN"/>
</dbReference>
<dbReference type="STRING" id="667725.A0A0L0GCM2"/>
<evidence type="ECO:0000256" key="7">
    <source>
        <dbReference type="ARBA" id="ARBA00023065"/>
    </source>
</evidence>
<dbReference type="InterPro" id="IPR027246">
    <property type="entry name" value="Porin_Euk/Tom40"/>
</dbReference>
<keyword evidence="7" id="KW-0406">Ion transport</keyword>
<dbReference type="FunFam" id="2.40.160.10:FF:000012">
    <property type="entry name" value="Voltage-dependent anion-selective channel"/>
    <property type="match status" value="1"/>
</dbReference>
<dbReference type="GO" id="GO:0005741">
    <property type="term" value="C:mitochondrial outer membrane"/>
    <property type="evidence" value="ECO:0007669"/>
    <property type="project" value="UniProtKB-SubCell"/>
</dbReference>
<keyword evidence="3" id="KW-0813">Transport</keyword>
<keyword evidence="12" id="KW-1185">Reference proteome</keyword>
<dbReference type="GeneID" id="25901695"/>
<evidence type="ECO:0008006" key="13">
    <source>
        <dbReference type="Google" id="ProtNLM"/>
    </source>
</evidence>
<keyword evidence="4" id="KW-1134">Transmembrane beta strand</keyword>
<dbReference type="InterPro" id="IPR023614">
    <property type="entry name" value="Porin_dom_sf"/>
</dbReference>
<evidence type="ECO:0000313" key="11">
    <source>
        <dbReference type="EMBL" id="KNC86654.1"/>
    </source>
</evidence>
<dbReference type="eggNOG" id="KOG3126">
    <property type="taxonomic scope" value="Eukaryota"/>
</dbReference>
<evidence type="ECO:0000256" key="5">
    <source>
        <dbReference type="ARBA" id="ARBA00022692"/>
    </source>
</evidence>
<accession>A0A0L0GCM2</accession>
<keyword evidence="6" id="KW-1000">Mitochondrion outer membrane</keyword>
<dbReference type="Gene3D" id="2.40.160.10">
    <property type="entry name" value="Porin"/>
    <property type="match status" value="1"/>
</dbReference>
<dbReference type="GO" id="GO:0046930">
    <property type="term" value="C:pore complex"/>
    <property type="evidence" value="ECO:0007669"/>
    <property type="project" value="UniProtKB-KW"/>
</dbReference>
<comment type="subcellular location">
    <subcellularLocation>
        <location evidence="1">Mitochondrion outer membrane</location>
    </subcellularLocation>
</comment>
<keyword evidence="10" id="KW-0472">Membrane</keyword>
<keyword evidence="5" id="KW-0812">Transmembrane</keyword>
<dbReference type="RefSeq" id="XP_014160556.1">
    <property type="nucleotide sequence ID" value="XM_014305081.1"/>
</dbReference>
<dbReference type="OrthoDB" id="7827681at2759"/>
<evidence type="ECO:0000256" key="4">
    <source>
        <dbReference type="ARBA" id="ARBA00022452"/>
    </source>
</evidence>
<evidence type="ECO:0000256" key="8">
    <source>
        <dbReference type="ARBA" id="ARBA00023114"/>
    </source>
</evidence>
<dbReference type="GO" id="GO:0008308">
    <property type="term" value="F:voltage-gated monoatomic anion channel activity"/>
    <property type="evidence" value="ECO:0007669"/>
    <property type="project" value="InterPro"/>
</dbReference>
<evidence type="ECO:0000313" key="12">
    <source>
        <dbReference type="Proteomes" id="UP000054560"/>
    </source>
</evidence>
<keyword evidence="8" id="KW-0626">Porin</keyword>
<reference evidence="11 12" key="1">
    <citation type="submission" date="2011-02" db="EMBL/GenBank/DDBJ databases">
        <title>The Genome Sequence of Sphaeroforma arctica JP610.</title>
        <authorList>
            <consortium name="The Broad Institute Genome Sequencing Platform"/>
            <person name="Russ C."/>
            <person name="Cuomo C."/>
            <person name="Young S.K."/>
            <person name="Zeng Q."/>
            <person name="Gargeya S."/>
            <person name="Alvarado L."/>
            <person name="Berlin A."/>
            <person name="Chapman S.B."/>
            <person name="Chen Z."/>
            <person name="Freedman E."/>
            <person name="Gellesch M."/>
            <person name="Goldberg J."/>
            <person name="Griggs A."/>
            <person name="Gujja S."/>
            <person name="Heilman E."/>
            <person name="Heiman D."/>
            <person name="Howarth C."/>
            <person name="Mehta T."/>
            <person name="Neiman D."/>
            <person name="Pearson M."/>
            <person name="Roberts A."/>
            <person name="Saif S."/>
            <person name="Shea T."/>
            <person name="Shenoy N."/>
            <person name="Sisk P."/>
            <person name="Stolte C."/>
            <person name="Sykes S."/>
            <person name="White J."/>
            <person name="Yandava C."/>
            <person name="Burger G."/>
            <person name="Gray M.W."/>
            <person name="Holland P.W.H."/>
            <person name="King N."/>
            <person name="Lang F.B.F."/>
            <person name="Roger A.J."/>
            <person name="Ruiz-Trillo I."/>
            <person name="Haas B."/>
            <person name="Nusbaum C."/>
            <person name="Birren B."/>
        </authorList>
    </citation>
    <scope>NUCLEOTIDE SEQUENCE [LARGE SCALE GENOMIC DNA]</scope>
    <source>
        <strain evidence="11 12">JP610</strain>
    </source>
</reference>
<protein>
    <recommendedName>
        <fullName evidence="13">Voltage-dependent anion-selective channel protein 2</fullName>
    </recommendedName>
</protein>
<dbReference type="PANTHER" id="PTHR11743:SF70">
    <property type="entry name" value="GH26960P-RELATED"/>
    <property type="match status" value="1"/>
</dbReference>
<dbReference type="AlphaFoldDB" id="A0A0L0GCM2"/>
<name>A0A0L0GCM2_9EUKA</name>
<proteinExistence type="inferred from homology"/>
<evidence type="ECO:0000256" key="10">
    <source>
        <dbReference type="ARBA" id="ARBA00023136"/>
    </source>
</evidence>
<dbReference type="Pfam" id="PF01459">
    <property type="entry name" value="Porin_3"/>
    <property type="match status" value="1"/>
</dbReference>